<comment type="caution">
    <text evidence="3">The sequence shown here is derived from an EMBL/GenBank/DDBJ whole genome shotgun (WGS) entry which is preliminary data.</text>
</comment>
<sequence length="134" mass="15071">MKKWALALALLSFSVLAACNNMEDYQGQNEDPNPTAEEMKFTDTKPSGIDNPRTINNVGRTWGLKQDRDKIIESAESVPGVKVERVILESGFVRVTASIDEKDLSEADKKDWAKQIEETIEGAMPRYDIKVKVR</sequence>
<evidence type="ECO:0000313" key="3">
    <source>
        <dbReference type="EMBL" id="MFD1020074.1"/>
    </source>
</evidence>
<evidence type="ECO:0000256" key="2">
    <source>
        <dbReference type="SAM" id="SignalP"/>
    </source>
</evidence>
<feature type="region of interest" description="Disordered" evidence="1">
    <location>
        <begin position="25"/>
        <end position="56"/>
    </location>
</feature>
<protein>
    <recommendedName>
        <fullName evidence="5">Sporulation protein</fullName>
    </recommendedName>
</protein>
<dbReference type="PROSITE" id="PS51257">
    <property type="entry name" value="PROKAR_LIPOPROTEIN"/>
    <property type="match status" value="1"/>
</dbReference>
<evidence type="ECO:0008006" key="5">
    <source>
        <dbReference type="Google" id="ProtNLM"/>
    </source>
</evidence>
<evidence type="ECO:0000313" key="4">
    <source>
        <dbReference type="Proteomes" id="UP001596990"/>
    </source>
</evidence>
<dbReference type="RefSeq" id="WP_386061037.1">
    <property type="nucleotide sequence ID" value="NZ_JBHTKL010000005.1"/>
</dbReference>
<gene>
    <name evidence="3" type="ORF">ACFQ2J_12885</name>
</gene>
<dbReference type="EMBL" id="JBHTKL010000005">
    <property type="protein sequence ID" value="MFD1020074.1"/>
    <property type="molecule type" value="Genomic_DNA"/>
</dbReference>
<keyword evidence="4" id="KW-1185">Reference proteome</keyword>
<feature type="signal peptide" evidence="2">
    <location>
        <begin position="1"/>
        <end position="17"/>
    </location>
</feature>
<evidence type="ECO:0000256" key="1">
    <source>
        <dbReference type="SAM" id="MobiDB-lite"/>
    </source>
</evidence>
<proteinExistence type="predicted"/>
<keyword evidence="2" id="KW-0732">Signal</keyword>
<name>A0ABW3L3L4_9BACI</name>
<accession>A0ABW3L3L4</accession>
<feature type="chain" id="PRO_5045536382" description="Sporulation protein" evidence="2">
    <location>
        <begin position="18"/>
        <end position="134"/>
    </location>
</feature>
<dbReference type="Proteomes" id="UP001596990">
    <property type="component" value="Unassembled WGS sequence"/>
</dbReference>
<reference evidence="4" key="1">
    <citation type="journal article" date="2019" name="Int. J. Syst. Evol. Microbiol.">
        <title>The Global Catalogue of Microorganisms (GCM) 10K type strain sequencing project: providing services to taxonomists for standard genome sequencing and annotation.</title>
        <authorList>
            <consortium name="The Broad Institute Genomics Platform"/>
            <consortium name="The Broad Institute Genome Sequencing Center for Infectious Disease"/>
            <person name="Wu L."/>
            <person name="Ma J."/>
        </authorList>
    </citation>
    <scope>NUCLEOTIDE SEQUENCE [LARGE SCALE GENOMIC DNA]</scope>
    <source>
        <strain evidence="4">CCUG 56607</strain>
    </source>
</reference>
<organism evidence="3 4">
    <name type="scientific">Thalassobacillus hwangdonensis</name>
    <dbReference type="NCBI Taxonomy" id="546108"/>
    <lineage>
        <taxon>Bacteria</taxon>
        <taxon>Bacillati</taxon>
        <taxon>Bacillota</taxon>
        <taxon>Bacilli</taxon>
        <taxon>Bacillales</taxon>
        <taxon>Bacillaceae</taxon>
        <taxon>Thalassobacillus</taxon>
    </lineage>
</organism>